<dbReference type="GO" id="GO:0003735">
    <property type="term" value="F:structural constituent of ribosome"/>
    <property type="evidence" value="ECO:0007669"/>
    <property type="project" value="InterPro"/>
</dbReference>
<dbReference type="Proteomes" id="UP000191144">
    <property type="component" value="Chromosome F"/>
</dbReference>
<protein>
    <recommendedName>
        <fullName evidence="7">Small ribosomal subunit protein uS11m</fullName>
    </recommendedName>
</protein>
<evidence type="ECO:0000313" key="10">
    <source>
        <dbReference type="Proteomes" id="UP000191144"/>
    </source>
</evidence>
<dbReference type="FunFam" id="3.30.420.80:FF:000011">
    <property type="entry name" value="37S ribosomal protein S18, mitochondrial"/>
    <property type="match status" value="1"/>
</dbReference>
<evidence type="ECO:0000313" key="9">
    <source>
        <dbReference type="EMBL" id="SCU96188.1"/>
    </source>
</evidence>
<keyword evidence="5" id="KW-0687">Ribonucleoprotein</keyword>
<organism evidence="9 10">
    <name type="scientific">Lachancea meyersii CBS 8951</name>
    <dbReference type="NCBI Taxonomy" id="1266667"/>
    <lineage>
        <taxon>Eukaryota</taxon>
        <taxon>Fungi</taxon>
        <taxon>Dikarya</taxon>
        <taxon>Ascomycota</taxon>
        <taxon>Saccharomycotina</taxon>
        <taxon>Saccharomycetes</taxon>
        <taxon>Saccharomycetales</taxon>
        <taxon>Saccharomycetaceae</taxon>
        <taxon>Lachancea</taxon>
    </lineage>
</organism>
<keyword evidence="10" id="KW-1185">Reference proteome</keyword>
<dbReference type="SUPFAM" id="SSF53137">
    <property type="entry name" value="Translational machinery components"/>
    <property type="match status" value="1"/>
</dbReference>
<dbReference type="InterPro" id="IPR036967">
    <property type="entry name" value="Ribosomal_uS11_sf"/>
</dbReference>
<dbReference type="EMBL" id="LT598477">
    <property type="protein sequence ID" value="SCU96188.1"/>
    <property type="molecule type" value="Genomic_DNA"/>
</dbReference>
<sequence>MFKTTLGLVRQFTLGRPLLNAKSPISFASIAKSVDPATNPMTNPMSNVISPQDANKETSSRPTKKRGDHTVKYILNCLFTKNNTHFTYSAVVEDLNYLKNNAEATYNEKFLYYLKLPQKVKFRLSTGNLGFRKAARGEYEATFQTSARLFQMIHQKNLLDRNIEIVMKDFGKGREAFIAALNGKEGTSVRRNVVRVSDATPIKFGGVRSPRMRRL</sequence>
<dbReference type="AlphaFoldDB" id="A0A1G4JYK8"/>
<evidence type="ECO:0000256" key="1">
    <source>
        <dbReference type="ARBA" id="ARBA00004173"/>
    </source>
</evidence>
<dbReference type="GO" id="GO:0005840">
    <property type="term" value="C:ribosome"/>
    <property type="evidence" value="ECO:0007669"/>
    <property type="project" value="UniProtKB-KW"/>
</dbReference>
<evidence type="ECO:0000256" key="8">
    <source>
        <dbReference type="SAM" id="MobiDB-lite"/>
    </source>
</evidence>
<evidence type="ECO:0000256" key="2">
    <source>
        <dbReference type="ARBA" id="ARBA00006194"/>
    </source>
</evidence>
<keyword evidence="4" id="KW-0496">Mitochondrion</keyword>
<dbReference type="Gene3D" id="3.30.420.80">
    <property type="entry name" value="Ribosomal protein S11"/>
    <property type="match status" value="1"/>
</dbReference>
<evidence type="ECO:0000256" key="3">
    <source>
        <dbReference type="ARBA" id="ARBA00022980"/>
    </source>
</evidence>
<dbReference type="PANTHER" id="PTHR11759">
    <property type="entry name" value="40S RIBOSOMAL PROTEIN S14/30S RIBOSOMAL PROTEIN S11"/>
    <property type="match status" value="1"/>
</dbReference>
<dbReference type="GO" id="GO:0005739">
    <property type="term" value="C:mitochondrion"/>
    <property type="evidence" value="ECO:0007669"/>
    <property type="project" value="UniProtKB-SubCell"/>
</dbReference>
<reference evidence="10" key="1">
    <citation type="submission" date="2016-03" db="EMBL/GenBank/DDBJ databases">
        <authorList>
            <person name="Devillers Hugo."/>
        </authorList>
    </citation>
    <scope>NUCLEOTIDE SEQUENCE [LARGE SCALE GENOMIC DNA]</scope>
</reference>
<dbReference type="HAMAP" id="MF_01310">
    <property type="entry name" value="Ribosomal_uS11"/>
    <property type="match status" value="1"/>
</dbReference>
<comment type="function">
    <text evidence="6">Component of the mitochondrial ribosome (mitoribosome), a dedicated translation machinery responsible for the synthesis of mitochondrial genome-encoded proteins, including at least some of the essential transmembrane subunits of the mitochondrial respiratory chain. The mitoribosomes are attached to the mitochondrial inner membrane and translation products are cotranslationally integrated into the membrane.</text>
</comment>
<evidence type="ECO:0000256" key="4">
    <source>
        <dbReference type="ARBA" id="ARBA00023128"/>
    </source>
</evidence>
<dbReference type="InterPro" id="IPR001971">
    <property type="entry name" value="Ribosomal_uS11"/>
</dbReference>
<evidence type="ECO:0000256" key="5">
    <source>
        <dbReference type="ARBA" id="ARBA00023274"/>
    </source>
</evidence>
<comment type="subcellular location">
    <subcellularLocation>
        <location evidence="1">Mitochondrion</location>
    </subcellularLocation>
</comment>
<name>A0A1G4JYK8_9SACH</name>
<accession>A0A1G4JYK8</accession>
<dbReference type="GO" id="GO:1990904">
    <property type="term" value="C:ribonucleoprotein complex"/>
    <property type="evidence" value="ECO:0007669"/>
    <property type="project" value="UniProtKB-KW"/>
</dbReference>
<dbReference type="OrthoDB" id="1654884at2759"/>
<gene>
    <name evidence="9" type="ORF">LAME_0F15258G</name>
</gene>
<comment type="similarity">
    <text evidence="2">Belongs to the universal ribosomal protein uS11 family.</text>
</comment>
<feature type="region of interest" description="Disordered" evidence="8">
    <location>
        <begin position="41"/>
        <end position="65"/>
    </location>
</feature>
<dbReference type="GO" id="GO:0006412">
    <property type="term" value="P:translation"/>
    <property type="evidence" value="ECO:0007669"/>
    <property type="project" value="InterPro"/>
</dbReference>
<proteinExistence type="inferred from homology"/>
<keyword evidence="3" id="KW-0689">Ribosomal protein</keyword>
<feature type="compositionally biased region" description="Polar residues" evidence="8">
    <location>
        <begin position="41"/>
        <end position="53"/>
    </location>
</feature>
<evidence type="ECO:0000256" key="6">
    <source>
        <dbReference type="ARBA" id="ARBA00037226"/>
    </source>
</evidence>
<evidence type="ECO:0000256" key="7">
    <source>
        <dbReference type="ARBA" id="ARBA00070326"/>
    </source>
</evidence>